<reference evidence="2" key="1">
    <citation type="journal article" date="2015" name="Nat. Genet.">
        <title>The pineapple genome and the evolution of CAM photosynthesis.</title>
        <authorList>
            <person name="Ming R."/>
            <person name="VanBuren R."/>
            <person name="Wai C.M."/>
            <person name="Tang H."/>
            <person name="Schatz M.C."/>
            <person name="Bowers J.E."/>
            <person name="Lyons E."/>
            <person name="Wang M.L."/>
            <person name="Chen J."/>
            <person name="Biggers E."/>
            <person name="Zhang J."/>
            <person name="Huang L."/>
            <person name="Zhang L."/>
            <person name="Miao W."/>
            <person name="Zhang J."/>
            <person name="Ye Z."/>
            <person name="Miao C."/>
            <person name="Lin Z."/>
            <person name="Wang H."/>
            <person name="Zhou H."/>
            <person name="Yim W.C."/>
            <person name="Priest H.D."/>
            <person name="Zheng C."/>
            <person name="Woodhouse M."/>
            <person name="Edger P.P."/>
            <person name="Guyot R."/>
            <person name="Guo H.B."/>
            <person name="Guo H."/>
            <person name="Zheng G."/>
            <person name="Singh R."/>
            <person name="Sharma A."/>
            <person name="Min X."/>
            <person name="Zheng Y."/>
            <person name="Lee H."/>
            <person name="Gurtowski J."/>
            <person name="Sedlazeck F.J."/>
            <person name="Harkess A."/>
            <person name="McKain M.R."/>
            <person name="Liao Z."/>
            <person name="Fang J."/>
            <person name="Liu J."/>
            <person name="Zhang X."/>
            <person name="Zhang Q."/>
            <person name="Hu W."/>
            <person name="Qin Y."/>
            <person name="Wang K."/>
            <person name="Chen L.Y."/>
            <person name="Shirley N."/>
            <person name="Lin Y.R."/>
            <person name="Liu L.Y."/>
            <person name="Hernandez A.G."/>
            <person name="Wright C.L."/>
            <person name="Bulone V."/>
            <person name="Tuskan G.A."/>
            <person name="Heath K."/>
            <person name="Zee F."/>
            <person name="Moore P.H."/>
            <person name="Sunkar R."/>
            <person name="Leebens-Mack J.H."/>
            <person name="Mockler T."/>
            <person name="Bennetzen J.L."/>
            <person name="Freeling M."/>
            <person name="Sankoff D."/>
            <person name="Paterson A.H."/>
            <person name="Zhu X."/>
            <person name="Yang X."/>
            <person name="Smith J.A."/>
            <person name="Cushman J.C."/>
            <person name="Paull R.E."/>
            <person name="Yu Q."/>
        </authorList>
    </citation>
    <scope>NUCLEOTIDE SEQUENCE [LARGE SCALE GENOMIC DNA]</scope>
    <source>
        <strain evidence="2">cv. F153</strain>
    </source>
</reference>
<dbReference type="Proteomes" id="UP000515123">
    <property type="component" value="Linkage group 18"/>
</dbReference>
<proteinExistence type="predicted"/>
<accession>A0A6P5GJK0</accession>
<dbReference type="Gramene" id="Aco001504.1.mrna1">
    <property type="protein sequence ID" value="Aco001504.1.mrna1.cds1"/>
    <property type="gene ID" value="Aco001504.1.path1"/>
</dbReference>
<protein>
    <submittedName>
        <fullName evidence="3">Uncharacterized protein LOC109724443</fullName>
    </submittedName>
</protein>
<organism evidence="2 3">
    <name type="scientific">Ananas comosus</name>
    <name type="common">Pineapple</name>
    <name type="synonym">Ananas ananas</name>
    <dbReference type="NCBI Taxonomy" id="4615"/>
    <lineage>
        <taxon>Eukaryota</taxon>
        <taxon>Viridiplantae</taxon>
        <taxon>Streptophyta</taxon>
        <taxon>Embryophyta</taxon>
        <taxon>Tracheophyta</taxon>
        <taxon>Spermatophyta</taxon>
        <taxon>Magnoliopsida</taxon>
        <taxon>Liliopsida</taxon>
        <taxon>Poales</taxon>
        <taxon>Bromeliaceae</taxon>
        <taxon>Bromelioideae</taxon>
        <taxon>Ananas</taxon>
    </lineage>
</organism>
<evidence type="ECO:0000256" key="1">
    <source>
        <dbReference type="SAM" id="MobiDB-lite"/>
    </source>
</evidence>
<evidence type="ECO:0000313" key="3">
    <source>
        <dbReference type="RefSeq" id="XP_020108861.1"/>
    </source>
</evidence>
<keyword evidence="2" id="KW-1185">Reference proteome</keyword>
<feature type="compositionally biased region" description="Low complexity" evidence="1">
    <location>
        <begin position="44"/>
        <end position="54"/>
    </location>
</feature>
<name>A0A6P5GJK0_ANACO</name>
<feature type="compositionally biased region" description="Pro residues" evidence="1">
    <location>
        <begin position="31"/>
        <end position="42"/>
    </location>
</feature>
<sequence>MAIAVPIPHSFPSTTLNPSLRIHPHTHRNRPPPLPLPLPLPPRASADPGDASGDSSDEPSGDSSAAFERRVSQVRLKYRSGSGKKAEQRRAKKSGSSSPTRKGKGKGKGVLLPPAPLREAVSAGGVPVEVGFSRYSERLNGRVAALGLAALLLVELGSGRSILAYHPAPVLFLQLYSVAAAAALFVKFEKERISIWPQNKPPSSAANSEP</sequence>
<dbReference type="OrthoDB" id="1934145at2759"/>
<feature type="region of interest" description="Disordered" evidence="1">
    <location>
        <begin position="1"/>
        <end position="113"/>
    </location>
</feature>
<reference evidence="3" key="2">
    <citation type="submission" date="2025-08" db="UniProtKB">
        <authorList>
            <consortium name="RefSeq"/>
        </authorList>
    </citation>
    <scope>IDENTIFICATION</scope>
    <source>
        <tissue evidence="3">Leaf</tissue>
    </source>
</reference>
<dbReference type="GeneID" id="109724443"/>
<dbReference type="AlphaFoldDB" id="A0A6P5GJK0"/>
<evidence type="ECO:0000313" key="2">
    <source>
        <dbReference type="Proteomes" id="UP000515123"/>
    </source>
</evidence>
<gene>
    <name evidence="3" type="primary">LOC109724443</name>
</gene>
<dbReference type="RefSeq" id="XP_020108861.1">
    <property type="nucleotide sequence ID" value="XM_020253272.1"/>
</dbReference>
<dbReference type="SUPFAM" id="SSF103511">
    <property type="entry name" value="Chlorophyll a-b binding protein"/>
    <property type="match status" value="1"/>
</dbReference>